<feature type="region of interest" description="Disordered" evidence="1">
    <location>
        <begin position="1"/>
        <end position="26"/>
    </location>
</feature>
<reference evidence="2" key="1">
    <citation type="submission" date="2014-12" db="EMBL/GenBank/DDBJ databases">
        <title>Insight into the proteome of Arion vulgaris.</title>
        <authorList>
            <person name="Aradska J."/>
            <person name="Bulat T."/>
            <person name="Smidak R."/>
            <person name="Sarate P."/>
            <person name="Gangsoo J."/>
            <person name="Sialana F."/>
            <person name="Bilban M."/>
            <person name="Lubec G."/>
        </authorList>
    </citation>
    <scope>NUCLEOTIDE SEQUENCE</scope>
    <source>
        <tissue evidence="2">Skin</tissue>
    </source>
</reference>
<protein>
    <submittedName>
        <fullName evidence="2">Uncharacterized protein</fullName>
    </submittedName>
</protein>
<accession>A0A0B7BJB8</accession>
<organism evidence="2">
    <name type="scientific">Arion vulgaris</name>
    <dbReference type="NCBI Taxonomy" id="1028688"/>
    <lineage>
        <taxon>Eukaryota</taxon>
        <taxon>Metazoa</taxon>
        <taxon>Spiralia</taxon>
        <taxon>Lophotrochozoa</taxon>
        <taxon>Mollusca</taxon>
        <taxon>Gastropoda</taxon>
        <taxon>Heterobranchia</taxon>
        <taxon>Euthyneura</taxon>
        <taxon>Panpulmonata</taxon>
        <taxon>Eupulmonata</taxon>
        <taxon>Stylommatophora</taxon>
        <taxon>Helicina</taxon>
        <taxon>Arionoidea</taxon>
        <taxon>Arionidae</taxon>
        <taxon>Arion</taxon>
    </lineage>
</organism>
<feature type="compositionally biased region" description="Polar residues" evidence="1">
    <location>
        <begin position="1"/>
        <end position="15"/>
    </location>
</feature>
<dbReference type="AlphaFoldDB" id="A0A0B7BJB8"/>
<evidence type="ECO:0000313" key="2">
    <source>
        <dbReference type="EMBL" id="CEK92270.1"/>
    </source>
</evidence>
<gene>
    <name evidence="2" type="primary">ORF187395</name>
</gene>
<dbReference type="EMBL" id="HACG01045405">
    <property type="protein sequence ID" value="CEK92270.1"/>
    <property type="molecule type" value="Transcribed_RNA"/>
</dbReference>
<evidence type="ECO:0000256" key="1">
    <source>
        <dbReference type="SAM" id="MobiDB-lite"/>
    </source>
</evidence>
<feature type="non-terminal residue" evidence="2">
    <location>
        <position position="1"/>
    </location>
</feature>
<sequence>SIATAPQADHNQTSAPRIAGKTQETIREKTTRSSYFSLLKIVTSSVRHQLRDLLTRKLLKLTSSHGSCSESLLARY</sequence>
<proteinExistence type="predicted"/>
<name>A0A0B7BJB8_9EUPU</name>